<dbReference type="InterPro" id="IPR029046">
    <property type="entry name" value="LolA/LolB/LppX"/>
</dbReference>
<dbReference type="GO" id="GO:0044874">
    <property type="term" value="P:lipoprotein localization to outer membrane"/>
    <property type="evidence" value="ECO:0007669"/>
    <property type="project" value="UniProtKB-UniRule"/>
</dbReference>
<evidence type="ECO:0000256" key="4">
    <source>
        <dbReference type="ARBA" id="ARBA00014035"/>
    </source>
</evidence>
<comment type="subunit">
    <text evidence="3 10">Monomer.</text>
</comment>
<feature type="chain" id="PRO_5016185849" description="Outer-membrane lipoprotein carrier protein" evidence="10">
    <location>
        <begin position="22"/>
        <end position="208"/>
    </location>
</feature>
<dbReference type="NCBIfam" id="TIGR00547">
    <property type="entry name" value="lolA"/>
    <property type="match status" value="1"/>
</dbReference>
<evidence type="ECO:0000313" key="12">
    <source>
        <dbReference type="Proteomes" id="UP000249396"/>
    </source>
</evidence>
<dbReference type="EMBL" id="QJPH01000328">
    <property type="protein sequence ID" value="PZN77889.1"/>
    <property type="molecule type" value="Genomic_DNA"/>
</dbReference>
<feature type="signal peptide" evidence="10">
    <location>
        <begin position="1"/>
        <end position="21"/>
    </location>
</feature>
<dbReference type="CDD" id="cd16325">
    <property type="entry name" value="LolA"/>
    <property type="match status" value="1"/>
</dbReference>
<evidence type="ECO:0000256" key="8">
    <source>
        <dbReference type="ARBA" id="ARBA00022927"/>
    </source>
</evidence>
<protein>
    <recommendedName>
        <fullName evidence="4 10">Outer-membrane lipoprotein carrier protein</fullName>
    </recommendedName>
</protein>
<evidence type="ECO:0000256" key="5">
    <source>
        <dbReference type="ARBA" id="ARBA00022448"/>
    </source>
</evidence>
<keyword evidence="6 10" id="KW-0732">Signal</keyword>
<comment type="caution">
    <text evidence="11">The sequence shown here is derived from an EMBL/GenBank/DDBJ whole genome shotgun (WGS) entry which is preliminary data.</text>
</comment>
<dbReference type="PANTHER" id="PTHR35869:SF1">
    <property type="entry name" value="OUTER-MEMBRANE LIPOPROTEIN CARRIER PROTEIN"/>
    <property type="match status" value="1"/>
</dbReference>
<reference evidence="11 12" key="1">
    <citation type="journal article" date="2018" name="Aquat. Microb. Ecol.">
        <title>Gammaproteobacterial methanotrophs dominate.</title>
        <authorList>
            <person name="Rissanen A.J."/>
            <person name="Saarenheimo J."/>
            <person name="Tiirola M."/>
            <person name="Peura S."/>
            <person name="Aalto S.L."/>
            <person name="Karvinen A."/>
            <person name="Nykanen H."/>
        </authorList>
    </citation>
    <scope>NUCLEOTIDE SEQUENCE [LARGE SCALE GENOMIC DNA]</scope>
    <source>
        <strain evidence="11">AMbin10</strain>
    </source>
</reference>
<dbReference type="HAMAP" id="MF_00240">
    <property type="entry name" value="LolA"/>
    <property type="match status" value="1"/>
</dbReference>
<name>A0A2W4R6V4_9GAMM</name>
<proteinExistence type="inferred from homology"/>
<keyword evidence="11" id="KW-0449">Lipoprotein</keyword>
<dbReference type="Proteomes" id="UP000249396">
    <property type="component" value="Unassembled WGS sequence"/>
</dbReference>
<keyword evidence="9 10" id="KW-0143">Chaperone</keyword>
<keyword evidence="8 10" id="KW-0653">Protein transport</keyword>
<dbReference type="GO" id="GO:0042597">
    <property type="term" value="C:periplasmic space"/>
    <property type="evidence" value="ECO:0007669"/>
    <property type="project" value="UniProtKB-SubCell"/>
</dbReference>
<evidence type="ECO:0000256" key="7">
    <source>
        <dbReference type="ARBA" id="ARBA00022764"/>
    </source>
</evidence>
<evidence type="ECO:0000313" key="11">
    <source>
        <dbReference type="EMBL" id="PZN77889.1"/>
    </source>
</evidence>
<sequence length="208" mass="23360" precursor="true">MFKPLLLVFCLITVSTSQVQAEDTPVQRLHNFLAKAASLQADFRQVVISDKGESGKQSSGVFFLQRPGKFRWDYTKPYQQEIISNGGKVWFYDVDLAQVTARKLDKAIGSTPALLLTGEVALEKNFTIQSQDKEEGLYWIKLIPKEEESGFKYVLIGLDGENLAGMELSDNFGQLTRIYFSNLKLGVKLDSAKFDFKTPAGVDVFEDK</sequence>
<keyword evidence="5 10" id="KW-0813">Transport</keyword>
<dbReference type="InterPro" id="IPR018323">
    <property type="entry name" value="OM_lipoprot_carrier_LolA_Pbac"/>
</dbReference>
<gene>
    <name evidence="10 11" type="primary">lolA</name>
    <name evidence="11" type="ORF">DM484_13760</name>
</gene>
<accession>A0A2W4R6V4</accession>
<dbReference type="Pfam" id="PF03548">
    <property type="entry name" value="LolA"/>
    <property type="match status" value="1"/>
</dbReference>
<comment type="function">
    <text evidence="10">Participates in the translocation of lipoproteins from the inner membrane to the outer membrane. Only forms a complex with a lipoprotein if the residue after the N-terminal Cys is not an aspartate (The Asp acts as a targeting signal to indicate that the lipoprotein should stay in the inner membrane).</text>
</comment>
<keyword evidence="7 10" id="KW-0574">Periplasm</keyword>
<dbReference type="Gene3D" id="2.50.20.10">
    <property type="entry name" value="Lipoprotein localisation LolA/LolB/LppX"/>
    <property type="match status" value="1"/>
</dbReference>
<evidence type="ECO:0000256" key="1">
    <source>
        <dbReference type="ARBA" id="ARBA00004418"/>
    </source>
</evidence>
<evidence type="ECO:0000256" key="3">
    <source>
        <dbReference type="ARBA" id="ARBA00011245"/>
    </source>
</evidence>
<dbReference type="AlphaFoldDB" id="A0A2W4R6V4"/>
<evidence type="ECO:0000256" key="6">
    <source>
        <dbReference type="ARBA" id="ARBA00022729"/>
    </source>
</evidence>
<organism evidence="11 12">
    <name type="scientific">Candidatus Methylumidiphilus alinenensis</name>
    <dbReference type="NCBI Taxonomy" id="2202197"/>
    <lineage>
        <taxon>Bacteria</taxon>
        <taxon>Pseudomonadati</taxon>
        <taxon>Pseudomonadota</taxon>
        <taxon>Gammaproteobacteria</taxon>
        <taxon>Methylococcales</taxon>
        <taxon>Candidatus Methylumidiphilus</taxon>
    </lineage>
</organism>
<dbReference type="GO" id="GO:0042953">
    <property type="term" value="P:lipoprotein transport"/>
    <property type="evidence" value="ECO:0007669"/>
    <property type="project" value="InterPro"/>
</dbReference>
<dbReference type="PANTHER" id="PTHR35869">
    <property type="entry name" value="OUTER-MEMBRANE LIPOPROTEIN CARRIER PROTEIN"/>
    <property type="match status" value="1"/>
</dbReference>
<evidence type="ECO:0000256" key="10">
    <source>
        <dbReference type="HAMAP-Rule" id="MF_00240"/>
    </source>
</evidence>
<dbReference type="SUPFAM" id="SSF89392">
    <property type="entry name" value="Prokaryotic lipoproteins and lipoprotein localization factors"/>
    <property type="match status" value="1"/>
</dbReference>
<dbReference type="InterPro" id="IPR004564">
    <property type="entry name" value="OM_lipoprot_carrier_LolA-like"/>
</dbReference>
<evidence type="ECO:0000256" key="9">
    <source>
        <dbReference type="ARBA" id="ARBA00023186"/>
    </source>
</evidence>
<comment type="similarity">
    <text evidence="2 10">Belongs to the LolA family.</text>
</comment>
<evidence type="ECO:0000256" key="2">
    <source>
        <dbReference type="ARBA" id="ARBA00007615"/>
    </source>
</evidence>
<comment type="subcellular location">
    <subcellularLocation>
        <location evidence="1 10">Periplasm</location>
    </subcellularLocation>
</comment>